<organism evidence="1 2">
    <name type="scientific">Candidatus Methanoperedens nitratireducens</name>
    <dbReference type="NCBI Taxonomy" id="1392998"/>
    <lineage>
        <taxon>Archaea</taxon>
        <taxon>Methanobacteriati</taxon>
        <taxon>Methanobacteriota</taxon>
        <taxon>Stenosarchaea group</taxon>
        <taxon>Methanomicrobia</taxon>
        <taxon>Methanosarcinales</taxon>
        <taxon>ANME-2 cluster</taxon>
        <taxon>Candidatus Methanoperedentaceae</taxon>
        <taxon>Candidatus Methanoperedens</taxon>
    </lineage>
</organism>
<reference evidence="1 2" key="1">
    <citation type="submission" date="2015-09" db="EMBL/GenBank/DDBJ databases">
        <title>A metagenomics-based metabolic model of nitrate-dependent anaerobic oxidation of methane by Methanoperedens-like archaea.</title>
        <authorList>
            <person name="Arshad A."/>
            <person name="Speth D.R."/>
            <person name="De Graaf R.M."/>
            <person name="Op Den Camp H.J."/>
            <person name="Jetten M.S."/>
            <person name="Welte C.U."/>
        </authorList>
    </citation>
    <scope>NUCLEOTIDE SEQUENCE [LARGE SCALE GENOMIC DNA]</scope>
</reference>
<gene>
    <name evidence="1" type="ORF">MPEBLZ_03569</name>
</gene>
<evidence type="ECO:0000313" key="2">
    <source>
        <dbReference type="Proteomes" id="UP000050360"/>
    </source>
</evidence>
<dbReference type="Proteomes" id="UP000050360">
    <property type="component" value="Unassembled WGS sequence"/>
</dbReference>
<dbReference type="AlphaFoldDB" id="A0A0P8DWA5"/>
<proteinExistence type="predicted"/>
<evidence type="ECO:0000313" key="1">
    <source>
        <dbReference type="EMBL" id="KPQ41883.1"/>
    </source>
</evidence>
<name>A0A0P8DWA5_9EURY</name>
<comment type="caution">
    <text evidence="1">The sequence shown here is derived from an EMBL/GenBank/DDBJ whole genome shotgun (WGS) entry which is preliminary data.</text>
</comment>
<protein>
    <submittedName>
        <fullName evidence="1">Uncharacterized protein</fullName>
    </submittedName>
</protein>
<accession>A0A0P8DWA5</accession>
<dbReference type="EMBL" id="LKCM01000289">
    <property type="protein sequence ID" value="KPQ41883.1"/>
    <property type="molecule type" value="Genomic_DNA"/>
</dbReference>
<sequence length="129" mass="15060">MIFFVRHVNNIQTKRFEDKRFEDKIIKEIKRECSRKNNDGEILISCVAAMDFFSKNGPMIGETIFSLFGNLKNKCKLKVLILSPDSEGAKLREKLEPQHPLIHNIKSSIENLKNLRILFNWNEISRQGL</sequence>